<evidence type="ECO:0000259" key="4">
    <source>
        <dbReference type="PROSITE" id="PS50893"/>
    </source>
</evidence>
<dbReference type="InterPro" id="IPR027417">
    <property type="entry name" value="P-loop_NTPase"/>
</dbReference>
<dbReference type="InterPro" id="IPR003593">
    <property type="entry name" value="AAA+_ATPase"/>
</dbReference>
<reference evidence="5" key="1">
    <citation type="journal article" date="2020" name="Biotechnol. Biofuels">
        <title>New insights from the biogas microbiome by comprehensive genome-resolved metagenomics of nearly 1600 species originating from multiple anaerobic digesters.</title>
        <authorList>
            <person name="Campanaro S."/>
            <person name="Treu L."/>
            <person name="Rodriguez-R L.M."/>
            <person name="Kovalovszki A."/>
            <person name="Ziels R.M."/>
            <person name="Maus I."/>
            <person name="Zhu X."/>
            <person name="Kougias P.G."/>
            <person name="Basile A."/>
            <person name="Luo G."/>
            <person name="Schluter A."/>
            <person name="Konstantinidis K.T."/>
            <person name="Angelidaki I."/>
        </authorList>
    </citation>
    <scope>NUCLEOTIDE SEQUENCE</scope>
    <source>
        <strain evidence="5">AS01afH2WH_6</strain>
    </source>
</reference>
<dbReference type="PANTHER" id="PTHR19211:SF14">
    <property type="entry name" value="ATP-BINDING CASSETTE SUB-FAMILY F MEMBER 1"/>
    <property type="match status" value="1"/>
</dbReference>
<accession>A0A971D0Z6</accession>
<sequence length="524" mass="57248">MFQTSVLTISNLTVHQTGTSNALFENANMTFSQGWTAILGDNGIGKTTLVRVIMGELQPFSGNIAPAPKNLVFGYCPQDNGVRPSNIEEFATDWSPLAIGIREQLGIDESWLWRFQTLSGGEQKRVQLACSMVLEPDVLIFDEPSNHVDEDTAQAIASAMQGYQGIGLLISHDVALIDATVQQCLFMERKHVQGRNVTVLTMRKGNYAQSAAQVELEEDSAAQELKQARRTADRIDAAKAHRVYEAAQSAAKRRGDKIDRKDHDAIAKRRFAIVTGKDARAGAASARIDHQVKSAHERVQGLVTSSKRYDGDIWLDARASHRKELVRLDEGLLPYAPESDNTSAALSRGLHIPTLSVGPHDHIGISGPNGTGKTTLFKAIQAAITRQTDSIPALSIDQITGAGQAEQAFESLRNMSSQDRAAVFSSMAQLNADPDKLLSGESPSPGELRKLLLCLGARKHPELILMDEPTNHLDLHSKQALGKTLAAFPGAVIIISHDIYFLNLVAEIRWHLHRTEDGAELDLR</sequence>
<evidence type="ECO:0000313" key="5">
    <source>
        <dbReference type="EMBL" id="NLT80538.1"/>
    </source>
</evidence>
<dbReference type="EMBL" id="JAAXZR010000028">
    <property type="protein sequence ID" value="NLT80538.1"/>
    <property type="molecule type" value="Genomic_DNA"/>
</dbReference>
<dbReference type="GO" id="GO:0005524">
    <property type="term" value="F:ATP binding"/>
    <property type="evidence" value="ECO:0007669"/>
    <property type="project" value="UniProtKB-KW"/>
</dbReference>
<evidence type="ECO:0000256" key="1">
    <source>
        <dbReference type="ARBA" id="ARBA00022737"/>
    </source>
</evidence>
<proteinExistence type="predicted"/>
<name>A0A971D0Z6_9BIFI</name>
<dbReference type="InterPro" id="IPR003439">
    <property type="entry name" value="ABC_transporter-like_ATP-bd"/>
</dbReference>
<reference evidence="5" key="2">
    <citation type="submission" date="2020-01" db="EMBL/GenBank/DDBJ databases">
        <authorList>
            <person name="Campanaro S."/>
        </authorList>
    </citation>
    <scope>NUCLEOTIDE SEQUENCE</scope>
    <source>
        <strain evidence="5">AS01afH2WH_6</strain>
    </source>
</reference>
<evidence type="ECO:0000313" key="6">
    <source>
        <dbReference type="Proteomes" id="UP000767327"/>
    </source>
</evidence>
<keyword evidence="3 5" id="KW-0067">ATP-binding</keyword>
<protein>
    <submittedName>
        <fullName evidence="5">ABC-F family ATP-binding cassette domain-containing protein</fullName>
    </submittedName>
</protein>
<dbReference type="SUPFAM" id="SSF52540">
    <property type="entry name" value="P-loop containing nucleoside triphosphate hydrolases"/>
    <property type="match status" value="2"/>
</dbReference>
<keyword evidence="2" id="KW-0547">Nucleotide-binding</keyword>
<dbReference type="Pfam" id="PF00005">
    <property type="entry name" value="ABC_tran"/>
    <property type="match status" value="2"/>
</dbReference>
<dbReference type="InterPro" id="IPR017871">
    <property type="entry name" value="ABC_transporter-like_CS"/>
</dbReference>
<dbReference type="CDD" id="cd03221">
    <property type="entry name" value="ABCF_EF-3"/>
    <property type="match status" value="1"/>
</dbReference>
<dbReference type="Gene3D" id="3.40.50.300">
    <property type="entry name" value="P-loop containing nucleotide triphosphate hydrolases"/>
    <property type="match status" value="3"/>
</dbReference>
<gene>
    <name evidence="5" type="ORF">GXW98_09720</name>
</gene>
<dbReference type="InterPro" id="IPR050611">
    <property type="entry name" value="ABCF"/>
</dbReference>
<dbReference type="PROSITE" id="PS50893">
    <property type="entry name" value="ABC_TRANSPORTER_2"/>
    <property type="match status" value="1"/>
</dbReference>
<dbReference type="GO" id="GO:0016887">
    <property type="term" value="F:ATP hydrolysis activity"/>
    <property type="evidence" value="ECO:0007669"/>
    <property type="project" value="InterPro"/>
</dbReference>
<evidence type="ECO:0000256" key="2">
    <source>
        <dbReference type="ARBA" id="ARBA00022741"/>
    </source>
</evidence>
<organism evidence="5 6">
    <name type="scientific">Bifidobacterium crudilactis</name>
    <dbReference type="NCBI Taxonomy" id="327277"/>
    <lineage>
        <taxon>Bacteria</taxon>
        <taxon>Bacillati</taxon>
        <taxon>Actinomycetota</taxon>
        <taxon>Actinomycetes</taxon>
        <taxon>Bifidobacteriales</taxon>
        <taxon>Bifidobacteriaceae</taxon>
        <taxon>Bifidobacterium</taxon>
    </lineage>
</organism>
<feature type="domain" description="ABC transporter" evidence="4">
    <location>
        <begin position="7"/>
        <end position="244"/>
    </location>
</feature>
<dbReference type="PROSITE" id="PS00211">
    <property type="entry name" value="ABC_TRANSPORTER_1"/>
    <property type="match status" value="1"/>
</dbReference>
<dbReference type="AlphaFoldDB" id="A0A971D0Z6"/>
<dbReference type="SMART" id="SM00382">
    <property type="entry name" value="AAA"/>
    <property type="match status" value="2"/>
</dbReference>
<keyword evidence="1" id="KW-0677">Repeat</keyword>
<dbReference type="PANTHER" id="PTHR19211">
    <property type="entry name" value="ATP-BINDING TRANSPORT PROTEIN-RELATED"/>
    <property type="match status" value="1"/>
</dbReference>
<evidence type="ECO:0000256" key="3">
    <source>
        <dbReference type="ARBA" id="ARBA00022840"/>
    </source>
</evidence>
<comment type="caution">
    <text evidence="5">The sequence shown here is derived from an EMBL/GenBank/DDBJ whole genome shotgun (WGS) entry which is preliminary data.</text>
</comment>
<dbReference type="Proteomes" id="UP000767327">
    <property type="component" value="Unassembled WGS sequence"/>
</dbReference>
<dbReference type="RefSeq" id="WP_273174788.1">
    <property type="nucleotide sequence ID" value="NZ_JAAXZR010000028.1"/>
</dbReference>